<evidence type="ECO:0000256" key="2">
    <source>
        <dbReference type="ARBA" id="ARBA00011897"/>
    </source>
</evidence>
<keyword evidence="10" id="KW-1185">Reference proteome</keyword>
<comment type="catalytic activity">
    <reaction evidence="1">
        <text>Hydrolysis of Pro-|-Xaa &gt;&gt; Ala-|-Xaa in oligopeptides.</text>
        <dbReference type="EC" id="3.4.21.26"/>
    </reaction>
</comment>
<accession>A0A8A4THV5</accession>
<name>A0A8A4THV5_SULCO</name>
<evidence type="ECO:0000256" key="5">
    <source>
        <dbReference type="ARBA" id="ARBA00022825"/>
    </source>
</evidence>
<dbReference type="GO" id="GO:0005829">
    <property type="term" value="C:cytosol"/>
    <property type="evidence" value="ECO:0007669"/>
    <property type="project" value="TreeGrafter"/>
</dbReference>
<sequence>MKYAIQAVLMILCTSLSVPLTAGTLTQPVAKRVPVSNEYHGHTVVDPYQWLEQMSDDAVRSWVMDQDAFARQFIKNVPGREGLRARLKRINDVARIGRATLAGGKLFFAKSRPGVGILSVWVQPEGGEARRLLTRNGVEKGSVLKGFVPSPDGRYLAYYFGPSSSRWVRIKIMDLTRGAVLGEVVTGLNTRMASLTWARNSQSFYYERFKLPKKGGELTETFHYLGIYQHRPGQPQAKDQRISVGEGETNWYFAKSVLGEGRYLVQIGRNDKLRVVSIREEGREDATFRELFHLHDPVGFVGDYRGLLYFQTNDGASRGRIVAVDPKSPEPEHWKEVVPQSEHTLVSASLEGDRLLLSYRVHARPELHIQSLSGKRMKVPIPNGGFFGVGPGAYGDGLATIGSSSLVDPGSIYRLDVKRGKVTLLARTESSQDPDDFVIRQEFFQSKDGTRVPMFIVERKGADNKEPGPLFMYGYGAGSWSAFPWYQPHLVAWLEMGGRYALPGCRGGGEYGATWHQAGIRHHKQNGIDDFIGAAEHLIRKGYTTNKLLAINGGSASGQLVAAALVQRPDLFGAALIEWPAIDMLRFKQYPGGKYWVWGNGDPDVAEDFAVLRKWSPYQNVAEGTCYPPTMLLLGEKDESTVAAHGYKFQAALQHAQRCEAPILTRMIWDGGHYQYGNHEEQTLDSWIDILSFLIKVLDIDTTSS</sequence>
<dbReference type="PANTHER" id="PTHR42881">
    <property type="entry name" value="PROLYL ENDOPEPTIDASE"/>
    <property type="match status" value="1"/>
</dbReference>
<dbReference type="Proteomes" id="UP000663929">
    <property type="component" value="Chromosome"/>
</dbReference>
<dbReference type="GO" id="GO:0070012">
    <property type="term" value="F:oligopeptidase activity"/>
    <property type="evidence" value="ECO:0007669"/>
    <property type="project" value="TreeGrafter"/>
</dbReference>
<dbReference type="InterPro" id="IPR051167">
    <property type="entry name" value="Prolyl_oligopep/macrocyclase"/>
</dbReference>
<evidence type="ECO:0000256" key="1">
    <source>
        <dbReference type="ARBA" id="ARBA00001070"/>
    </source>
</evidence>
<evidence type="ECO:0000313" key="9">
    <source>
        <dbReference type="EMBL" id="QTD48401.1"/>
    </source>
</evidence>
<dbReference type="SUPFAM" id="SSF50993">
    <property type="entry name" value="Peptidase/esterase 'gauge' domain"/>
    <property type="match status" value="1"/>
</dbReference>
<dbReference type="InterPro" id="IPR023302">
    <property type="entry name" value="Pept_S9A_N"/>
</dbReference>
<reference evidence="9" key="1">
    <citation type="submission" date="2021-03" db="EMBL/GenBank/DDBJ databases">
        <title>Acanthopleuribacteraceae sp. M133.</title>
        <authorList>
            <person name="Wang G."/>
        </authorList>
    </citation>
    <scope>NUCLEOTIDE SEQUENCE</scope>
    <source>
        <strain evidence="9">M133</strain>
    </source>
</reference>
<dbReference type="PANTHER" id="PTHR42881:SF2">
    <property type="entry name" value="PROLYL ENDOPEPTIDASE"/>
    <property type="match status" value="1"/>
</dbReference>
<dbReference type="EMBL" id="CP071793">
    <property type="protein sequence ID" value="QTD48401.1"/>
    <property type="molecule type" value="Genomic_DNA"/>
</dbReference>
<dbReference type="Gene3D" id="2.130.10.120">
    <property type="entry name" value="Prolyl oligopeptidase, N-terminal domain"/>
    <property type="match status" value="1"/>
</dbReference>
<dbReference type="Pfam" id="PF00326">
    <property type="entry name" value="Peptidase_S9"/>
    <property type="match status" value="1"/>
</dbReference>
<dbReference type="InterPro" id="IPR002470">
    <property type="entry name" value="Peptidase_S9A"/>
</dbReference>
<feature type="chain" id="PRO_5035181018" description="prolyl oligopeptidase" evidence="6">
    <location>
        <begin position="23"/>
        <end position="705"/>
    </location>
</feature>
<evidence type="ECO:0000259" key="7">
    <source>
        <dbReference type="Pfam" id="PF00326"/>
    </source>
</evidence>
<dbReference type="KEGG" id="scor:J3U87_22710"/>
<proteinExistence type="predicted"/>
<dbReference type="GO" id="GO:0004252">
    <property type="term" value="F:serine-type endopeptidase activity"/>
    <property type="evidence" value="ECO:0007669"/>
    <property type="project" value="UniProtKB-EC"/>
</dbReference>
<feature type="domain" description="Peptidase S9A N-terminal" evidence="8">
    <location>
        <begin position="29"/>
        <end position="426"/>
    </location>
</feature>
<evidence type="ECO:0000313" key="10">
    <source>
        <dbReference type="Proteomes" id="UP000663929"/>
    </source>
</evidence>
<keyword evidence="6" id="KW-0732">Signal</keyword>
<dbReference type="InterPro" id="IPR029058">
    <property type="entry name" value="AB_hydrolase_fold"/>
</dbReference>
<feature type="domain" description="Peptidase S9 prolyl oligopeptidase catalytic" evidence="7">
    <location>
        <begin position="489"/>
        <end position="698"/>
    </location>
</feature>
<dbReference type="GO" id="GO:0006508">
    <property type="term" value="P:proteolysis"/>
    <property type="evidence" value="ECO:0007669"/>
    <property type="project" value="UniProtKB-KW"/>
</dbReference>
<dbReference type="AlphaFoldDB" id="A0A8A4THV5"/>
<evidence type="ECO:0000256" key="4">
    <source>
        <dbReference type="ARBA" id="ARBA00022801"/>
    </source>
</evidence>
<evidence type="ECO:0000259" key="8">
    <source>
        <dbReference type="Pfam" id="PF02897"/>
    </source>
</evidence>
<evidence type="ECO:0000256" key="6">
    <source>
        <dbReference type="SAM" id="SignalP"/>
    </source>
</evidence>
<dbReference type="Gene3D" id="3.40.50.1820">
    <property type="entry name" value="alpha/beta hydrolase"/>
    <property type="match status" value="1"/>
</dbReference>
<keyword evidence="4" id="KW-0378">Hydrolase</keyword>
<dbReference type="PRINTS" id="PR00862">
    <property type="entry name" value="PROLIGOPTASE"/>
</dbReference>
<dbReference type="SUPFAM" id="SSF53474">
    <property type="entry name" value="alpha/beta-Hydrolases"/>
    <property type="match status" value="1"/>
</dbReference>
<keyword evidence="5" id="KW-0720">Serine protease</keyword>
<dbReference type="RefSeq" id="WP_237378054.1">
    <property type="nucleotide sequence ID" value="NZ_CP071793.1"/>
</dbReference>
<organism evidence="9 10">
    <name type="scientific">Sulfidibacter corallicola</name>
    <dbReference type="NCBI Taxonomy" id="2818388"/>
    <lineage>
        <taxon>Bacteria</taxon>
        <taxon>Pseudomonadati</taxon>
        <taxon>Acidobacteriota</taxon>
        <taxon>Holophagae</taxon>
        <taxon>Acanthopleuribacterales</taxon>
        <taxon>Acanthopleuribacteraceae</taxon>
        <taxon>Sulfidibacter</taxon>
    </lineage>
</organism>
<dbReference type="EC" id="3.4.21.26" evidence="2"/>
<keyword evidence="3" id="KW-0645">Protease</keyword>
<dbReference type="InterPro" id="IPR001375">
    <property type="entry name" value="Peptidase_S9_cat"/>
</dbReference>
<gene>
    <name evidence="9" type="ORF">J3U87_22710</name>
</gene>
<feature type="signal peptide" evidence="6">
    <location>
        <begin position="1"/>
        <end position="22"/>
    </location>
</feature>
<protein>
    <recommendedName>
        <fullName evidence="2">prolyl oligopeptidase</fullName>
        <ecNumber evidence="2">3.4.21.26</ecNumber>
    </recommendedName>
</protein>
<dbReference type="Pfam" id="PF02897">
    <property type="entry name" value="Peptidase_S9_N"/>
    <property type="match status" value="1"/>
</dbReference>
<evidence type="ECO:0000256" key="3">
    <source>
        <dbReference type="ARBA" id="ARBA00022670"/>
    </source>
</evidence>